<dbReference type="PROSITE" id="PS51384">
    <property type="entry name" value="FAD_FR"/>
    <property type="match status" value="1"/>
</dbReference>
<dbReference type="GO" id="GO:0016491">
    <property type="term" value="F:oxidoreductase activity"/>
    <property type="evidence" value="ECO:0007669"/>
    <property type="project" value="InterPro"/>
</dbReference>
<dbReference type="InterPro" id="IPR039261">
    <property type="entry name" value="FNR_nucleotide-bd"/>
</dbReference>
<dbReference type="InterPro" id="IPR013113">
    <property type="entry name" value="SIP_FAD-bd"/>
</dbReference>
<dbReference type="RefSeq" id="WP_017618928.1">
    <property type="nucleotide sequence ID" value="NZ_ANBG01000205.1"/>
</dbReference>
<dbReference type="InterPro" id="IPR039374">
    <property type="entry name" value="SIP_fam"/>
</dbReference>
<dbReference type="SUPFAM" id="SSF63380">
    <property type="entry name" value="Riboflavin synthase domain-like"/>
    <property type="match status" value="1"/>
</dbReference>
<dbReference type="Gene3D" id="2.40.30.10">
    <property type="entry name" value="Translation factors"/>
    <property type="match status" value="1"/>
</dbReference>
<dbReference type="Gene3D" id="3.40.50.80">
    <property type="entry name" value="Nucleotide-binding domain of ferredoxin-NADP reductase (FNR) module"/>
    <property type="match status" value="1"/>
</dbReference>
<dbReference type="KEGG" id="ngv:CDO52_14670"/>
<accession>A0A223S6Z2</accession>
<feature type="domain" description="FAD-binding FR-type" evidence="1">
    <location>
        <begin position="15"/>
        <end position="124"/>
    </location>
</feature>
<name>A0A223S6Z2_9ACTN</name>
<dbReference type="PANTHER" id="PTHR30157:SF0">
    <property type="entry name" value="NADPH-DEPENDENT FERRIC-CHELATE REDUCTASE"/>
    <property type="match status" value="1"/>
</dbReference>
<dbReference type="AlphaFoldDB" id="A0A223S6Z2"/>
<dbReference type="OrthoDB" id="3745257at2"/>
<reference evidence="2 3" key="1">
    <citation type="submission" date="2017-08" db="EMBL/GenBank/DDBJ databases">
        <title>The complete genome sequence of Nocardiopsis gilva YIM 90087.</title>
        <authorList>
            <person name="Yin M."/>
            <person name="Tang S."/>
        </authorList>
    </citation>
    <scope>NUCLEOTIDE SEQUENCE [LARGE SCALE GENOMIC DNA]</scope>
    <source>
        <strain evidence="2 3">YIM 90087</strain>
    </source>
</reference>
<dbReference type="InterPro" id="IPR017938">
    <property type="entry name" value="Riboflavin_synthase-like_b-brl"/>
</dbReference>
<evidence type="ECO:0000313" key="3">
    <source>
        <dbReference type="Proteomes" id="UP000215005"/>
    </source>
</evidence>
<dbReference type="Pfam" id="PF08021">
    <property type="entry name" value="FAD_binding_9"/>
    <property type="match status" value="1"/>
</dbReference>
<sequence>MAANWQRGVLRVMGVTNHPVTVTAVRDFTPWYRRITFSAPDFVSDLDVFPTLWLRLWVPNPARGDTYVSQRGYTLVDVRPDEGTFALDFVLHTTAGPAGDWAKQAAVGDVLEVALTPAKIALPPDTGQVLLAGDITALPAINSWLDAIPSDIPVQVVIEDGHDDTADLPRTVRNGSDAQTDWQWVAPSPERGAALADAVRASTRPMDGLYAWAAGERKLIKTLRPVLRGDLGLDRSRHFTQFYWIEGRSGG</sequence>
<dbReference type="Pfam" id="PF04954">
    <property type="entry name" value="SIP"/>
    <property type="match status" value="1"/>
</dbReference>
<organism evidence="2 3">
    <name type="scientific">Nocardiopsis gilva YIM 90087</name>
    <dbReference type="NCBI Taxonomy" id="1235441"/>
    <lineage>
        <taxon>Bacteria</taxon>
        <taxon>Bacillati</taxon>
        <taxon>Actinomycetota</taxon>
        <taxon>Actinomycetes</taxon>
        <taxon>Streptosporangiales</taxon>
        <taxon>Nocardiopsidaceae</taxon>
        <taxon>Nocardiopsis</taxon>
    </lineage>
</organism>
<gene>
    <name evidence="2" type="ORF">CDO52_14670</name>
</gene>
<evidence type="ECO:0000259" key="1">
    <source>
        <dbReference type="PROSITE" id="PS51384"/>
    </source>
</evidence>
<protein>
    <submittedName>
        <fullName evidence="2">Siderophore-interacting protein</fullName>
    </submittedName>
</protein>
<keyword evidence="3" id="KW-1185">Reference proteome</keyword>
<dbReference type="InterPro" id="IPR017927">
    <property type="entry name" value="FAD-bd_FR_type"/>
</dbReference>
<dbReference type="Proteomes" id="UP000215005">
    <property type="component" value="Chromosome"/>
</dbReference>
<dbReference type="EMBL" id="CP022753">
    <property type="protein sequence ID" value="ASU83862.1"/>
    <property type="molecule type" value="Genomic_DNA"/>
</dbReference>
<dbReference type="CDD" id="cd06193">
    <property type="entry name" value="siderophore_interacting"/>
    <property type="match status" value="1"/>
</dbReference>
<proteinExistence type="predicted"/>
<evidence type="ECO:0000313" key="2">
    <source>
        <dbReference type="EMBL" id="ASU83862.1"/>
    </source>
</evidence>
<dbReference type="InterPro" id="IPR007037">
    <property type="entry name" value="SIP_rossman_dom"/>
</dbReference>
<dbReference type="PANTHER" id="PTHR30157">
    <property type="entry name" value="FERRIC REDUCTASE, NADPH-DEPENDENT"/>
    <property type="match status" value="1"/>
</dbReference>